<accession>A1ZNC9</accession>
<dbReference type="AlphaFoldDB" id="A1ZNC9"/>
<dbReference type="EMBL" id="AAWS01000018">
    <property type="protein sequence ID" value="EAY28040.1"/>
    <property type="molecule type" value="Genomic_DNA"/>
</dbReference>
<sequence length="376" mass="42840">MLFKDIIGQTEIKQQLIHAIQSNHVAHAQMFWGAEGGAALPLALAYAQYIHCENKQATDACGTCAACIKSQKLIHPDLSFVFPVATTKKISSKPVSKDFMEEWRQFLTKHPYVSLSDWLSFIDAESKQANISVDESRHIIQQLSLKPFESEYKILLLWLPEFMNISAANAILKILEEPSPKTLFLLVSQNPNQLLATIISRVQAVQTAPITDEEVANYLVAHQQLPPEKAQQVAYMADGSINAAIHLLDNTHHTQHELFVEWMRTCFKKDMEALVSLTDTFAKLSKDQQKNLFQYGLHICREALVWKQGDEQLVRLAGKEYQFVQNFSRVLQIHNSSLLYEQFNDAIFHLERNASPKIVFMDTSLHIIQIINPTRK</sequence>
<dbReference type="SUPFAM" id="SSF52540">
    <property type="entry name" value="P-loop containing nucleoside triphosphate hydrolases"/>
    <property type="match status" value="1"/>
</dbReference>
<evidence type="ECO:0000313" key="2">
    <source>
        <dbReference type="Proteomes" id="UP000004095"/>
    </source>
</evidence>
<dbReference type="Pfam" id="PF13177">
    <property type="entry name" value="DNA_pol3_delta2"/>
    <property type="match status" value="1"/>
</dbReference>
<dbReference type="eggNOG" id="COG0470">
    <property type="taxonomic scope" value="Bacteria"/>
</dbReference>
<proteinExistence type="predicted"/>
<gene>
    <name evidence="1" type="ORF">M23134_02150</name>
</gene>
<dbReference type="GO" id="GO:0006261">
    <property type="term" value="P:DNA-templated DNA replication"/>
    <property type="evidence" value="ECO:0007669"/>
    <property type="project" value="TreeGrafter"/>
</dbReference>
<dbReference type="InterPro" id="IPR027417">
    <property type="entry name" value="P-loop_NTPase"/>
</dbReference>
<dbReference type="Proteomes" id="UP000004095">
    <property type="component" value="Unassembled WGS sequence"/>
</dbReference>
<name>A1ZNC9_MICM2</name>
<organism evidence="1 2">
    <name type="scientific">Microscilla marina ATCC 23134</name>
    <dbReference type="NCBI Taxonomy" id="313606"/>
    <lineage>
        <taxon>Bacteria</taxon>
        <taxon>Pseudomonadati</taxon>
        <taxon>Bacteroidota</taxon>
        <taxon>Cytophagia</taxon>
        <taxon>Cytophagales</taxon>
        <taxon>Microscillaceae</taxon>
        <taxon>Microscilla</taxon>
    </lineage>
</organism>
<dbReference type="PANTHER" id="PTHR11669:SF8">
    <property type="entry name" value="DNA POLYMERASE III SUBUNIT DELTA"/>
    <property type="match status" value="1"/>
</dbReference>
<reference evidence="1 2" key="1">
    <citation type="submission" date="2007-01" db="EMBL/GenBank/DDBJ databases">
        <authorList>
            <person name="Haygood M."/>
            <person name="Podell S."/>
            <person name="Anderson C."/>
            <person name="Hopkinson B."/>
            <person name="Roe K."/>
            <person name="Barbeau K."/>
            <person name="Gaasterland T."/>
            <person name="Ferriera S."/>
            <person name="Johnson J."/>
            <person name="Kravitz S."/>
            <person name="Beeson K."/>
            <person name="Sutton G."/>
            <person name="Rogers Y.-H."/>
            <person name="Friedman R."/>
            <person name="Frazier M."/>
            <person name="Venter J.C."/>
        </authorList>
    </citation>
    <scope>NUCLEOTIDE SEQUENCE [LARGE SCALE GENOMIC DNA]</scope>
    <source>
        <strain evidence="1 2">ATCC 23134</strain>
    </source>
</reference>
<dbReference type="PANTHER" id="PTHR11669">
    <property type="entry name" value="REPLICATION FACTOR C / DNA POLYMERASE III GAMMA-TAU SUBUNIT"/>
    <property type="match status" value="1"/>
</dbReference>
<dbReference type="RefSeq" id="WP_004155955.1">
    <property type="nucleotide sequence ID" value="NZ_AAWS01000018.1"/>
</dbReference>
<protein>
    <submittedName>
        <fullName evidence="1">Putative DNA polymerase III, delta subunit</fullName>
    </submittedName>
</protein>
<dbReference type="OrthoDB" id="9811073at2"/>
<keyword evidence="2" id="KW-1185">Reference proteome</keyword>
<dbReference type="InterPro" id="IPR050238">
    <property type="entry name" value="DNA_Rep/Repair_Clamp_Loader"/>
</dbReference>
<dbReference type="Gene3D" id="3.40.50.300">
    <property type="entry name" value="P-loop containing nucleotide triphosphate hydrolases"/>
    <property type="match status" value="1"/>
</dbReference>
<comment type="caution">
    <text evidence="1">The sequence shown here is derived from an EMBL/GenBank/DDBJ whole genome shotgun (WGS) entry which is preliminary data.</text>
</comment>
<evidence type="ECO:0000313" key="1">
    <source>
        <dbReference type="EMBL" id="EAY28040.1"/>
    </source>
</evidence>